<name>A0A0B0D9L1_9MICC</name>
<dbReference type="PROSITE" id="PS00648">
    <property type="entry name" value="RIBONUCLEASE_P"/>
    <property type="match status" value="1"/>
</dbReference>
<dbReference type="eggNOG" id="COG0594">
    <property type="taxonomic scope" value="Bacteria"/>
</dbReference>
<dbReference type="AlphaFoldDB" id="A0A0B0D9L1"/>
<comment type="function">
    <text evidence="1 7">RNaseP catalyzes the removal of the 5'-leader sequence from pre-tRNA to produce the mature 5'-terminus. It can also cleave other RNA substrates such as 4.5S RNA. The protein component plays an auxiliary but essential role in vivo by binding to the 5'-leader sequence and broadening the substrate specificity of the ribozyme.</text>
</comment>
<dbReference type="Proteomes" id="UP000030664">
    <property type="component" value="Unassembled WGS sequence"/>
</dbReference>
<dbReference type="GO" id="GO:0042781">
    <property type="term" value="F:3'-tRNA processing endoribonuclease activity"/>
    <property type="evidence" value="ECO:0007669"/>
    <property type="project" value="TreeGrafter"/>
</dbReference>
<proteinExistence type="inferred from homology"/>
<gene>
    <name evidence="7" type="primary">rnpA</name>
    <name evidence="10" type="ORF">AS25_05325</name>
</gene>
<organism evidence="10 11">
    <name type="scientific">Kocuria marina</name>
    <dbReference type="NCBI Taxonomy" id="223184"/>
    <lineage>
        <taxon>Bacteria</taxon>
        <taxon>Bacillati</taxon>
        <taxon>Actinomycetota</taxon>
        <taxon>Actinomycetes</taxon>
        <taxon>Micrococcales</taxon>
        <taxon>Micrococcaceae</taxon>
        <taxon>Kocuria</taxon>
    </lineage>
</organism>
<dbReference type="InterPro" id="IPR020568">
    <property type="entry name" value="Ribosomal_Su5_D2-typ_SF"/>
</dbReference>
<keyword evidence="3 7" id="KW-0540">Nuclease</keyword>
<dbReference type="GO" id="GO:0030677">
    <property type="term" value="C:ribonuclease P complex"/>
    <property type="evidence" value="ECO:0007669"/>
    <property type="project" value="TreeGrafter"/>
</dbReference>
<evidence type="ECO:0000313" key="11">
    <source>
        <dbReference type="Proteomes" id="UP000030664"/>
    </source>
</evidence>
<sequence>MLPTRHRMRTSAQFSDTVRSGARSGRRNVVVSVRSTTEQASRVGFIVSKAVGNAVVRNKVKRRLRELAAVTVREHPAGLDVVVRALPAAAAAGWDELGRDYRDALHAALRKAR</sequence>
<reference evidence="10 11" key="1">
    <citation type="submission" date="2014-09" db="EMBL/GenBank/DDBJ databases">
        <title>High-quality draft genome sequence of Kocuria marina SO9-6, an actinobacterium isolated from a copper mine.</title>
        <authorList>
            <person name="Castro D.B."/>
            <person name="Pereira L.B."/>
            <person name="Silva M.V."/>
            <person name="Silva B.P."/>
            <person name="Zanardi B.R."/>
            <person name="Carlos C."/>
            <person name="Belgini D.R."/>
            <person name="Limache E.G."/>
            <person name="Lacerda G.V."/>
            <person name="Nery M.B."/>
            <person name="Gomes M.B."/>
            <person name="Souza S."/>
            <person name="Silva T.M."/>
            <person name="Rodrigues V.D."/>
            <person name="Paulino L.C."/>
            <person name="Vicentini R."/>
            <person name="Ferraz L.F."/>
            <person name="Ottoboni L.M."/>
        </authorList>
    </citation>
    <scope>NUCLEOTIDE SEQUENCE [LARGE SCALE GENOMIC DNA]</scope>
    <source>
        <strain evidence="10 11">SO9-6</strain>
    </source>
</reference>
<protein>
    <recommendedName>
        <fullName evidence="7 8">Ribonuclease P protein component</fullName>
        <shortName evidence="7">RNase P protein</shortName>
        <shortName evidence="7">RNaseP protein</shortName>
        <ecNumber evidence="7 8">3.1.26.5</ecNumber>
    </recommendedName>
    <alternativeName>
        <fullName evidence="7">Protein C5</fullName>
    </alternativeName>
</protein>
<dbReference type="InterPro" id="IPR014721">
    <property type="entry name" value="Ribsml_uS5_D2-typ_fold_subgr"/>
</dbReference>
<evidence type="ECO:0000256" key="6">
    <source>
        <dbReference type="ARBA" id="ARBA00022884"/>
    </source>
</evidence>
<dbReference type="Pfam" id="PF00825">
    <property type="entry name" value="Ribonuclease_P"/>
    <property type="match status" value="1"/>
</dbReference>
<keyword evidence="5 7" id="KW-0378">Hydrolase</keyword>
<dbReference type="Gene3D" id="3.30.230.10">
    <property type="match status" value="1"/>
</dbReference>
<comment type="caution">
    <text evidence="10">The sequence shown here is derived from an EMBL/GenBank/DDBJ whole genome shotgun (WGS) entry which is preliminary data.</text>
</comment>
<dbReference type="NCBIfam" id="TIGR00188">
    <property type="entry name" value="rnpA"/>
    <property type="match status" value="1"/>
</dbReference>
<dbReference type="SUPFAM" id="SSF54211">
    <property type="entry name" value="Ribosomal protein S5 domain 2-like"/>
    <property type="match status" value="1"/>
</dbReference>
<evidence type="ECO:0000313" key="10">
    <source>
        <dbReference type="EMBL" id="KHE74696.1"/>
    </source>
</evidence>
<evidence type="ECO:0000256" key="3">
    <source>
        <dbReference type="ARBA" id="ARBA00022722"/>
    </source>
</evidence>
<keyword evidence="6 7" id="KW-0694">RNA-binding</keyword>
<feature type="compositionally biased region" description="Low complexity" evidence="9">
    <location>
        <begin position="18"/>
        <end position="29"/>
    </location>
</feature>
<dbReference type="GO" id="GO:0001682">
    <property type="term" value="P:tRNA 5'-leader removal"/>
    <property type="evidence" value="ECO:0007669"/>
    <property type="project" value="UniProtKB-UniRule"/>
</dbReference>
<dbReference type="PANTHER" id="PTHR33992:SF1">
    <property type="entry name" value="RIBONUCLEASE P PROTEIN COMPONENT"/>
    <property type="match status" value="1"/>
</dbReference>
<feature type="region of interest" description="Disordered" evidence="9">
    <location>
        <begin position="1"/>
        <end position="29"/>
    </location>
</feature>
<dbReference type="InterPro" id="IPR000100">
    <property type="entry name" value="RNase_P"/>
</dbReference>
<dbReference type="GO" id="GO:0004526">
    <property type="term" value="F:ribonuclease P activity"/>
    <property type="evidence" value="ECO:0007669"/>
    <property type="project" value="UniProtKB-UniRule"/>
</dbReference>
<comment type="catalytic activity">
    <reaction evidence="7">
        <text>Endonucleolytic cleavage of RNA, removing 5'-extranucleotides from tRNA precursor.</text>
        <dbReference type="EC" id="3.1.26.5"/>
    </reaction>
</comment>
<evidence type="ECO:0000256" key="1">
    <source>
        <dbReference type="ARBA" id="ARBA00002663"/>
    </source>
</evidence>
<comment type="similarity">
    <text evidence="7">Belongs to the RnpA family.</text>
</comment>
<evidence type="ECO:0000256" key="5">
    <source>
        <dbReference type="ARBA" id="ARBA00022801"/>
    </source>
</evidence>
<dbReference type="STRING" id="223184.AS25_05325"/>
<dbReference type="EC" id="3.1.26.5" evidence="7 8"/>
<keyword evidence="4 7" id="KW-0255">Endonuclease</keyword>
<keyword evidence="2 7" id="KW-0819">tRNA processing</keyword>
<evidence type="ECO:0000256" key="4">
    <source>
        <dbReference type="ARBA" id="ARBA00022759"/>
    </source>
</evidence>
<dbReference type="EMBL" id="JROM01000017">
    <property type="protein sequence ID" value="KHE74696.1"/>
    <property type="molecule type" value="Genomic_DNA"/>
</dbReference>
<evidence type="ECO:0000256" key="9">
    <source>
        <dbReference type="SAM" id="MobiDB-lite"/>
    </source>
</evidence>
<dbReference type="HAMAP" id="MF_00227">
    <property type="entry name" value="RNase_P"/>
    <property type="match status" value="1"/>
</dbReference>
<evidence type="ECO:0000256" key="8">
    <source>
        <dbReference type="NCBIfam" id="TIGR00188"/>
    </source>
</evidence>
<dbReference type="InterPro" id="IPR020539">
    <property type="entry name" value="RNase_P_CS"/>
</dbReference>
<dbReference type="RefSeq" id="WP_035962805.1">
    <property type="nucleotide sequence ID" value="NZ_JALXLD010000009.1"/>
</dbReference>
<accession>A0A0B0D9L1</accession>
<dbReference type="PANTHER" id="PTHR33992">
    <property type="entry name" value="RIBONUCLEASE P PROTEIN COMPONENT"/>
    <property type="match status" value="1"/>
</dbReference>
<dbReference type="GO" id="GO:0000049">
    <property type="term" value="F:tRNA binding"/>
    <property type="evidence" value="ECO:0007669"/>
    <property type="project" value="UniProtKB-UniRule"/>
</dbReference>
<comment type="subunit">
    <text evidence="7">Consists of a catalytic RNA component (M1 or rnpB) and a protein subunit.</text>
</comment>
<evidence type="ECO:0000256" key="7">
    <source>
        <dbReference type="HAMAP-Rule" id="MF_00227"/>
    </source>
</evidence>
<evidence type="ECO:0000256" key="2">
    <source>
        <dbReference type="ARBA" id="ARBA00022694"/>
    </source>
</evidence>